<keyword evidence="9 10" id="KW-0472">Membrane</keyword>
<keyword evidence="12" id="KW-1185">Reference proteome</keyword>
<keyword evidence="8 10" id="KW-0186">Copper</keyword>
<dbReference type="AlphaFoldDB" id="A0A7X1FSZ5"/>
<evidence type="ECO:0000256" key="1">
    <source>
        <dbReference type="ARBA" id="ARBA00004007"/>
    </source>
</evidence>
<evidence type="ECO:0000313" key="12">
    <source>
        <dbReference type="Proteomes" id="UP000566813"/>
    </source>
</evidence>
<name>A0A7X1FSZ5_9SPHN</name>
<comment type="subcellular location">
    <subcellularLocation>
        <location evidence="2 10">Cell inner membrane</location>
        <topology evidence="2 10">Single-pass type II membrane protein</topology>
        <orientation evidence="2 10">Periplasmic side</orientation>
    </subcellularLocation>
</comment>
<feature type="topological domain" description="Periplasmic" evidence="10">
    <location>
        <begin position="34"/>
        <end position="207"/>
    </location>
</feature>
<dbReference type="EMBL" id="JACLAW010000006">
    <property type="protein sequence ID" value="MBC2665797.1"/>
    <property type="molecule type" value="Genomic_DNA"/>
</dbReference>
<feature type="topological domain" description="Cytoplasmic" evidence="10">
    <location>
        <begin position="1"/>
        <end position="11"/>
    </location>
</feature>
<keyword evidence="7 10" id="KW-1133">Transmembrane helix</keyword>
<keyword evidence="5 10" id="KW-0812">Transmembrane</keyword>
<dbReference type="GO" id="GO:0005507">
    <property type="term" value="F:copper ion binding"/>
    <property type="evidence" value="ECO:0007669"/>
    <property type="project" value="InterPro"/>
</dbReference>
<evidence type="ECO:0000256" key="2">
    <source>
        <dbReference type="ARBA" id="ARBA00004382"/>
    </source>
</evidence>
<evidence type="ECO:0000256" key="8">
    <source>
        <dbReference type="ARBA" id="ARBA00023008"/>
    </source>
</evidence>
<evidence type="ECO:0000256" key="3">
    <source>
        <dbReference type="ARBA" id="ARBA00009620"/>
    </source>
</evidence>
<keyword evidence="10" id="KW-0997">Cell inner membrane</keyword>
<sequence length="207" mass="22740">MHAAPAELSQRNRRVGLYALLAALAMLGLGYASVPLYRLFCQVTGFQGTTQRVSAAQAASVKVAAATMSIRFDGNTDRDLPWEFKPQQVTQTVRLGERNLAIFTAKNLSNRPIVGRASYNVSPDDAGKFFNKVQCFCFTEQTLEPGQEVRMPVIYFVDPSITKDEDGKDIRQITLSYTFHEDKDASADLAAKAKVASKGLDRAGNAR</sequence>
<dbReference type="GO" id="GO:0008535">
    <property type="term" value="P:respiratory chain complex IV assembly"/>
    <property type="evidence" value="ECO:0007669"/>
    <property type="project" value="UniProtKB-UniRule"/>
</dbReference>
<proteinExistence type="inferred from homology"/>
<comment type="similarity">
    <text evidence="3 10">Belongs to the COX11/CtaG family.</text>
</comment>
<dbReference type="PANTHER" id="PTHR21320">
    <property type="entry name" value="CYTOCHROME C OXIDASE ASSEMBLY PROTEIN COX11-RELATED"/>
    <property type="match status" value="1"/>
</dbReference>
<keyword evidence="6 10" id="KW-0735">Signal-anchor</keyword>
<dbReference type="PANTHER" id="PTHR21320:SF3">
    <property type="entry name" value="CYTOCHROME C OXIDASE ASSEMBLY PROTEIN COX11, MITOCHONDRIAL-RELATED"/>
    <property type="match status" value="1"/>
</dbReference>
<keyword evidence="10" id="KW-1003">Cell membrane</keyword>
<accession>A0A7X1FSZ5</accession>
<dbReference type="SUPFAM" id="SSF110111">
    <property type="entry name" value="Ctag/Cox11"/>
    <property type="match status" value="1"/>
</dbReference>
<dbReference type="Pfam" id="PF04442">
    <property type="entry name" value="CtaG_Cox11"/>
    <property type="match status" value="1"/>
</dbReference>
<dbReference type="PIRSF" id="PIRSF005413">
    <property type="entry name" value="COX11"/>
    <property type="match status" value="1"/>
</dbReference>
<dbReference type="NCBIfam" id="NF003465">
    <property type="entry name" value="PRK05089.1"/>
    <property type="match status" value="1"/>
</dbReference>
<evidence type="ECO:0000256" key="4">
    <source>
        <dbReference type="ARBA" id="ARBA00015384"/>
    </source>
</evidence>
<evidence type="ECO:0000313" key="11">
    <source>
        <dbReference type="EMBL" id="MBC2665797.1"/>
    </source>
</evidence>
<evidence type="ECO:0000256" key="5">
    <source>
        <dbReference type="ARBA" id="ARBA00022692"/>
    </source>
</evidence>
<comment type="caution">
    <text evidence="11">The sequence shown here is derived from an EMBL/GenBank/DDBJ whole genome shotgun (WGS) entry which is preliminary data.</text>
</comment>
<comment type="function">
    <text evidence="1 10">Exerts its effect at some terminal stage of cytochrome c oxidase synthesis, probably by being involved in the insertion of the copper B into subunit I.</text>
</comment>
<dbReference type="Gene3D" id="2.60.370.10">
    <property type="entry name" value="Ctag/Cox11"/>
    <property type="match status" value="1"/>
</dbReference>
<dbReference type="Proteomes" id="UP000566813">
    <property type="component" value="Unassembled WGS sequence"/>
</dbReference>
<evidence type="ECO:0000256" key="10">
    <source>
        <dbReference type="HAMAP-Rule" id="MF_00155"/>
    </source>
</evidence>
<reference evidence="11 12" key="1">
    <citation type="submission" date="2020-08" db="EMBL/GenBank/DDBJ databases">
        <title>The genome sequence of type strain Novosphingobium flavum NBRC 111647.</title>
        <authorList>
            <person name="Liu Y."/>
        </authorList>
    </citation>
    <scope>NUCLEOTIDE SEQUENCE [LARGE SCALE GENOMIC DNA]</scope>
    <source>
        <strain evidence="11 12">NBRC 111647</strain>
    </source>
</reference>
<dbReference type="RefSeq" id="WP_185664045.1">
    <property type="nucleotide sequence ID" value="NZ_JACLAW010000006.1"/>
</dbReference>
<dbReference type="FunFam" id="2.60.370.10:FF:000001">
    <property type="entry name" value="COX11 cytochrome c oxidase assembly homolog"/>
    <property type="match status" value="1"/>
</dbReference>
<dbReference type="InterPro" id="IPR007533">
    <property type="entry name" value="Cyt_c_oxidase_assmbl_CtaG"/>
</dbReference>
<dbReference type="InterPro" id="IPR023471">
    <property type="entry name" value="CtaG/Cox11_dom_sf"/>
</dbReference>
<gene>
    <name evidence="10" type="primary">ctaG</name>
    <name evidence="11" type="ORF">H7F51_09700</name>
</gene>
<dbReference type="GO" id="GO:0005886">
    <property type="term" value="C:plasma membrane"/>
    <property type="evidence" value="ECO:0007669"/>
    <property type="project" value="UniProtKB-SubCell"/>
</dbReference>
<organism evidence="11 12">
    <name type="scientific">Novosphingobium flavum</name>
    <dbReference type="NCBI Taxonomy" id="1778672"/>
    <lineage>
        <taxon>Bacteria</taxon>
        <taxon>Pseudomonadati</taxon>
        <taxon>Pseudomonadota</taxon>
        <taxon>Alphaproteobacteria</taxon>
        <taxon>Sphingomonadales</taxon>
        <taxon>Sphingomonadaceae</taxon>
        <taxon>Novosphingobium</taxon>
    </lineage>
</organism>
<evidence type="ECO:0000256" key="7">
    <source>
        <dbReference type="ARBA" id="ARBA00022989"/>
    </source>
</evidence>
<evidence type="ECO:0000256" key="9">
    <source>
        <dbReference type="ARBA" id="ARBA00023136"/>
    </source>
</evidence>
<protein>
    <recommendedName>
        <fullName evidence="4 10">Cytochrome c oxidase assembly protein CtaG</fullName>
    </recommendedName>
</protein>
<dbReference type="HAMAP" id="MF_00155">
    <property type="entry name" value="CtaG"/>
    <property type="match status" value="1"/>
</dbReference>
<evidence type="ECO:0000256" key="6">
    <source>
        <dbReference type="ARBA" id="ARBA00022968"/>
    </source>
</evidence>